<keyword evidence="5 8" id="KW-0812">Transmembrane</keyword>
<dbReference type="OrthoDB" id="1010875at2"/>
<feature type="transmembrane region" description="Helical" evidence="8">
    <location>
        <begin position="160"/>
        <end position="179"/>
    </location>
</feature>
<feature type="transmembrane region" description="Helical" evidence="8">
    <location>
        <begin position="42"/>
        <end position="62"/>
    </location>
</feature>
<organism evidence="9 10">
    <name type="scientific">Desulfuromonas acetoxidans (strain DSM 684 / 11070)</name>
    <dbReference type="NCBI Taxonomy" id="281689"/>
    <lineage>
        <taxon>Bacteria</taxon>
        <taxon>Pseudomonadati</taxon>
        <taxon>Thermodesulfobacteriota</taxon>
        <taxon>Desulfuromonadia</taxon>
        <taxon>Desulfuromonadales</taxon>
        <taxon>Desulfuromonadaceae</taxon>
        <taxon>Desulfuromonas</taxon>
    </lineage>
</organism>
<dbReference type="PANTHER" id="PTHR21716:SF53">
    <property type="entry name" value="PERMEASE PERM-RELATED"/>
    <property type="match status" value="1"/>
</dbReference>
<comment type="similarity">
    <text evidence="2">Belongs to the autoinducer-2 exporter (AI-2E) (TC 2.A.86) family.</text>
</comment>
<accession>Q1K2E7</accession>
<comment type="caution">
    <text evidence="9">The sequence shown here is derived from an EMBL/GenBank/DDBJ whole genome shotgun (WGS) entry which is preliminary data.</text>
</comment>
<dbReference type="RefSeq" id="WP_005998463.1">
    <property type="nucleotide sequence ID" value="NZ_AAEW02000004.1"/>
</dbReference>
<feature type="transmembrane region" description="Helical" evidence="8">
    <location>
        <begin position="285"/>
        <end position="307"/>
    </location>
</feature>
<name>Q1K2E7_DESA6</name>
<feature type="transmembrane region" description="Helical" evidence="8">
    <location>
        <begin position="74"/>
        <end position="94"/>
    </location>
</feature>
<reference evidence="9" key="1">
    <citation type="submission" date="2006-05" db="EMBL/GenBank/DDBJ databases">
        <title>Annotation of the draft genome assembly of Desulfuromonas acetoxidans DSM 684.</title>
        <authorList>
            <consortium name="US DOE Joint Genome Institute (JGI-ORNL)"/>
            <person name="Larimer F."/>
            <person name="Land M."/>
            <person name="Hauser L."/>
        </authorList>
    </citation>
    <scope>NUCLEOTIDE SEQUENCE [LARGE SCALE GENOMIC DNA]</scope>
    <source>
        <strain evidence="9">DSM 684</strain>
    </source>
</reference>
<evidence type="ECO:0000256" key="4">
    <source>
        <dbReference type="ARBA" id="ARBA00022475"/>
    </source>
</evidence>
<keyword evidence="10" id="KW-1185">Reference proteome</keyword>
<proteinExistence type="inferred from homology"/>
<keyword evidence="4" id="KW-1003">Cell membrane</keyword>
<evidence type="ECO:0000256" key="6">
    <source>
        <dbReference type="ARBA" id="ARBA00022989"/>
    </source>
</evidence>
<keyword evidence="3" id="KW-0813">Transport</keyword>
<keyword evidence="7 8" id="KW-0472">Membrane</keyword>
<evidence type="ECO:0000256" key="8">
    <source>
        <dbReference type="SAM" id="Phobius"/>
    </source>
</evidence>
<evidence type="ECO:0000256" key="2">
    <source>
        <dbReference type="ARBA" id="ARBA00009773"/>
    </source>
</evidence>
<feature type="transmembrane region" description="Helical" evidence="8">
    <location>
        <begin position="9"/>
        <end position="36"/>
    </location>
</feature>
<dbReference type="GO" id="GO:0055085">
    <property type="term" value="P:transmembrane transport"/>
    <property type="evidence" value="ECO:0007669"/>
    <property type="project" value="TreeGrafter"/>
</dbReference>
<feature type="transmembrane region" description="Helical" evidence="8">
    <location>
        <begin position="220"/>
        <end position="242"/>
    </location>
</feature>
<evidence type="ECO:0000256" key="1">
    <source>
        <dbReference type="ARBA" id="ARBA00004651"/>
    </source>
</evidence>
<feature type="transmembrane region" description="Helical" evidence="8">
    <location>
        <begin position="327"/>
        <end position="347"/>
    </location>
</feature>
<evidence type="ECO:0000256" key="5">
    <source>
        <dbReference type="ARBA" id="ARBA00022692"/>
    </source>
</evidence>
<dbReference type="PANTHER" id="PTHR21716">
    <property type="entry name" value="TRANSMEMBRANE PROTEIN"/>
    <property type="match status" value="1"/>
</dbReference>
<evidence type="ECO:0000313" key="9">
    <source>
        <dbReference type="EMBL" id="EAT16492.1"/>
    </source>
</evidence>
<comment type="subcellular location">
    <subcellularLocation>
        <location evidence="1">Cell membrane</location>
        <topology evidence="1">Multi-pass membrane protein</topology>
    </subcellularLocation>
</comment>
<dbReference type="GO" id="GO:0005886">
    <property type="term" value="C:plasma membrane"/>
    <property type="evidence" value="ECO:0007669"/>
    <property type="project" value="UniProtKB-SubCell"/>
</dbReference>
<keyword evidence="6 8" id="KW-1133">Transmembrane helix</keyword>
<feature type="transmembrane region" description="Helical" evidence="8">
    <location>
        <begin position="254"/>
        <end position="273"/>
    </location>
</feature>
<dbReference type="InterPro" id="IPR002549">
    <property type="entry name" value="AI-2E-like"/>
</dbReference>
<dbReference type="Proteomes" id="UP000005695">
    <property type="component" value="Unassembled WGS sequence"/>
</dbReference>
<dbReference type="EMBL" id="AAEW02000004">
    <property type="protein sequence ID" value="EAT16492.1"/>
    <property type="molecule type" value="Genomic_DNA"/>
</dbReference>
<sequence length="370" mass="40920">MSLNKAHFLLFYLTMTAAIASGLAIFSSASTITVLLRSAASGLFVPLLLSLIAAFLLDPLVNAMEKRHIPRTRAIFSVFFMISATLLLLGSWLIPYTQNMWDSLLSDFPRYTSQLITYLREAQASWQSRFPFLEQYDLTQTVRTTAEQVLSFILVQTPKSALKLGSLMILVPIFSFFFLRDGTTIMRGLTSLAPNRYFEMAHDLSFLVSRQMAHFVRGRIIEAAIIGIVVATGLSLTDIRYAPLLGLFAGITNLIPYIGPIVGMIPGILIAAVDLGLGGQFWWIVILYILIAQVILDNFILIPILISRVANLHPVLVILAIVMGGKLYGVLGMIIGVPIASAFKIAFIEIRHYRRAFALPETGGERHSSP</sequence>
<evidence type="ECO:0000313" key="10">
    <source>
        <dbReference type="Proteomes" id="UP000005695"/>
    </source>
</evidence>
<evidence type="ECO:0000256" key="7">
    <source>
        <dbReference type="ARBA" id="ARBA00023136"/>
    </source>
</evidence>
<protein>
    <recommendedName>
        <fullName evidence="11">Permease</fullName>
    </recommendedName>
</protein>
<gene>
    <name evidence="9" type="ORF">Dace_2587</name>
</gene>
<reference evidence="9" key="2">
    <citation type="submission" date="2006-05" db="EMBL/GenBank/DDBJ databases">
        <title>Sequencing of the draft genome and assembly of Desulfuromonas acetoxidans DSM 684.</title>
        <authorList>
            <consortium name="US DOE Joint Genome Institute (JGI-PGF)"/>
            <person name="Copeland A."/>
            <person name="Lucas S."/>
            <person name="Lapidus A."/>
            <person name="Barry K."/>
            <person name="Detter J.C."/>
            <person name="Glavina del Rio T."/>
            <person name="Hammon N."/>
            <person name="Israni S."/>
            <person name="Dalin E."/>
            <person name="Tice H."/>
            <person name="Bruce D."/>
            <person name="Pitluck S."/>
            <person name="Richardson P."/>
        </authorList>
    </citation>
    <scope>NUCLEOTIDE SEQUENCE [LARGE SCALE GENOMIC DNA]</scope>
    <source>
        <strain evidence="9">DSM 684</strain>
    </source>
</reference>
<dbReference type="AlphaFoldDB" id="Q1K2E7"/>
<evidence type="ECO:0008006" key="11">
    <source>
        <dbReference type="Google" id="ProtNLM"/>
    </source>
</evidence>
<evidence type="ECO:0000256" key="3">
    <source>
        <dbReference type="ARBA" id="ARBA00022448"/>
    </source>
</evidence>
<dbReference type="Pfam" id="PF01594">
    <property type="entry name" value="AI-2E_transport"/>
    <property type="match status" value="1"/>
</dbReference>